<dbReference type="InterPro" id="IPR002471">
    <property type="entry name" value="Pept_S9_AS"/>
</dbReference>
<dbReference type="PANTHER" id="PTHR43265">
    <property type="entry name" value="ESTERASE ESTD"/>
    <property type="match status" value="1"/>
</dbReference>
<dbReference type="GO" id="GO:0004252">
    <property type="term" value="F:serine-type endopeptidase activity"/>
    <property type="evidence" value="ECO:0007669"/>
    <property type="project" value="InterPro"/>
</dbReference>
<proteinExistence type="predicted"/>
<dbReference type="InterPro" id="IPR022742">
    <property type="entry name" value="Hydrolase_4"/>
</dbReference>
<dbReference type="EMBL" id="WUFT01000011">
    <property type="protein sequence ID" value="NEJ72567.1"/>
    <property type="molecule type" value="Genomic_DNA"/>
</dbReference>
<keyword evidence="1 3" id="KW-0378">Hydrolase</keyword>
<dbReference type="PANTHER" id="PTHR43265:SF1">
    <property type="entry name" value="ESTERASE ESTD"/>
    <property type="match status" value="1"/>
</dbReference>
<dbReference type="Gene3D" id="3.40.50.1820">
    <property type="entry name" value="alpha/beta hydrolase"/>
    <property type="match status" value="1"/>
</dbReference>
<accession>A0A7K3UFV7</accession>
<evidence type="ECO:0000259" key="2">
    <source>
        <dbReference type="Pfam" id="PF12146"/>
    </source>
</evidence>
<dbReference type="GO" id="GO:0006508">
    <property type="term" value="P:proteolysis"/>
    <property type="evidence" value="ECO:0007669"/>
    <property type="project" value="InterPro"/>
</dbReference>
<evidence type="ECO:0000313" key="3">
    <source>
        <dbReference type="EMBL" id="NEJ72567.1"/>
    </source>
</evidence>
<name>A0A7K3UFV7_9HYPH</name>
<dbReference type="RefSeq" id="WP_164012169.1">
    <property type="nucleotide sequence ID" value="NZ_WUFT01000011.1"/>
</dbReference>
<dbReference type="SUPFAM" id="SSF53474">
    <property type="entry name" value="alpha/beta-Hydrolases"/>
    <property type="match status" value="1"/>
</dbReference>
<dbReference type="InterPro" id="IPR029058">
    <property type="entry name" value="AB_hydrolase_fold"/>
</dbReference>
<organism evidence="3 4">
    <name type="scientific">Rhizobium phaseoli</name>
    <dbReference type="NCBI Taxonomy" id="396"/>
    <lineage>
        <taxon>Bacteria</taxon>
        <taxon>Pseudomonadati</taxon>
        <taxon>Pseudomonadota</taxon>
        <taxon>Alphaproteobacteria</taxon>
        <taxon>Hyphomicrobiales</taxon>
        <taxon>Rhizobiaceae</taxon>
        <taxon>Rhizobium/Agrobacterium group</taxon>
        <taxon>Rhizobium</taxon>
    </lineage>
</organism>
<feature type="domain" description="Serine aminopeptidase S33" evidence="2">
    <location>
        <begin position="51"/>
        <end position="150"/>
    </location>
</feature>
<protein>
    <submittedName>
        <fullName evidence="3">Alpha/beta fold hydrolase</fullName>
    </submittedName>
</protein>
<dbReference type="PROSITE" id="PS00708">
    <property type="entry name" value="PRO_ENDOPEP_SER"/>
    <property type="match status" value="1"/>
</dbReference>
<reference evidence="3 4" key="1">
    <citation type="submission" date="2019-12" db="EMBL/GenBank/DDBJ databases">
        <title>Rhizobium genotypes associated with high levels of biological nitrogen fixation by grain legumes in a temperate-maritime cropping system.</title>
        <authorList>
            <person name="Maluk M."/>
            <person name="Francesc Ferrando Molina F."/>
            <person name="Lopez Del Egido L."/>
            <person name="Lafos M."/>
            <person name="Langarica-Fuentes A."/>
            <person name="Gebre Yohannes G."/>
            <person name="Young M.W."/>
            <person name="Martin P."/>
            <person name="Gantlett R."/>
            <person name="Kenicer G."/>
            <person name="Hawes C."/>
            <person name="Begg G.S."/>
            <person name="Quilliam R.S."/>
            <person name="Squire G.R."/>
            <person name="Poole P.S."/>
            <person name="Young P.W."/>
            <person name="Iannetta P.M."/>
            <person name="James E.K."/>
        </authorList>
    </citation>
    <scope>NUCLEOTIDE SEQUENCE [LARGE SCALE GENOMIC DNA]</scope>
    <source>
        <strain evidence="3 4">JHI366</strain>
    </source>
</reference>
<evidence type="ECO:0000313" key="4">
    <source>
        <dbReference type="Proteomes" id="UP000471753"/>
    </source>
</evidence>
<dbReference type="Proteomes" id="UP000471753">
    <property type="component" value="Unassembled WGS sequence"/>
</dbReference>
<dbReference type="InterPro" id="IPR053145">
    <property type="entry name" value="AB_hydrolase_Est10"/>
</dbReference>
<dbReference type="GO" id="GO:0052689">
    <property type="term" value="F:carboxylic ester hydrolase activity"/>
    <property type="evidence" value="ECO:0007669"/>
    <property type="project" value="TreeGrafter"/>
</dbReference>
<comment type="caution">
    <text evidence="3">The sequence shown here is derived from an EMBL/GenBank/DDBJ whole genome shotgun (WGS) entry which is preliminary data.</text>
</comment>
<evidence type="ECO:0000256" key="1">
    <source>
        <dbReference type="ARBA" id="ARBA00022801"/>
    </source>
</evidence>
<dbReference type="AlphaFoldDB" id="A0A7K3UFV7"/>
<dbReference type="Pfam" id="PF12146">
    <property type="entry name" value="Hydrolase_4"/>
    <property type="match status" value="1"/>
</dbReference>
<sequence length="269" mass="28531">MTAEETVSFEVGGHRVVGTLRLAVSANAPIIVLLHGFGGTRHELVISQTGAGIFTHTAEKLASLGFSSLRIDFRGVGESGGRFQDATYSRQIEDCIAAMDFVSDLPSGGPKAIFLLGWSQGGLVAAVAAGRTNRPAAVALWTPVGEPKVSFPALIGRDGYERALASRSPAKIQMPWGASLILGHEFFVDVESMNPLDEIAKYHGPVFIAEGSLDTAIPLGTAAKFAQAHSGTNQVWVAPMDHIFNTSENVEMLDKLIIATALFFGARPI</sequence>
<gene>
    <name evidence="3" type="ORF">GR197_18840</name>
</gene>